<dbReference type="PROSITE" id="PS01124">
    <property type="entry name" value="HTH_ARAC_FAMILY_2"/>
    <property type="match status" value="1"/>
</dbReference>
<evidence type="ECO:0000259" key="4">
    <source>
        <dbReference type="PROSITE" id="PS01124"/>
    </source>
</evidence>
<dbReference type="Proteomes" id="UP000190135">
    <property type="component" value="Unassembled WGS sequence"/>
</dbReference>
<accession>A0A1T4TEY4</accession>
<keyword evidence="6" id="KW-1185">Reference proteome</keyword>
<evidence type="ECO:0000256" key="3">
    <source>
        <dbReference type="ARBA" id="ARBA00023163"/>
    </source>
</evidence>
<dbReference type="AlphaFoldDB" id="A0A1T4TEY4"/>
<keyword evidence="1" id="KW-0805">Transcription regulation</keyword>
<organism evidence="5 6">
    <name type="scientific">Consotaella salsifontis</name>
    <dbReference type="NCBI Taxonomy" id="1365950"/>
    <lineage>
        <taxon>Bacteria</taxon>
        <taxon>Pseudomonadati</taxon>
        <taxon>Pseudomonadota</taxon>
        <taxon>Alphaproteobacteria</taxon>
        <taxon>Hyphomicrobiales</taxon>
        <taxon>Aurantimonadaceae</taxon>
        <taxon>Consotaella</taxon>
    </lineage>
</organism>
<dbReference type="PANTHER" id="PTHR43436">
    <property type="entry name" value="ARAC-FAMILY TRANSCRIPTIONAL REGULATOR"/>
    <property type="match status" value="1"/>
</dbReference>
<name>A0A1T4TEY4_9HYPH</name>
<feature type="domain" description="HTH araC/xylS-type" evidence="4">
    <location>
        <begin position="1"/>
        <end position="59"/>
    </location>
</feature>
<dbReference type="InterPro" id="IPR009057">
    <property type="entry name" value="Homeodomain-like_sf"/>
</dbReference>
<protein>
    <submittedName>
        <fullName evidence="5">Helix-turn-helix domain-containing protein</fullName>
    </submittedName>
</protein>
<evidence type="ECO:0000313" key="6">
    <source>
        <dbReference type="Proteomes" id="UP000190135"/>
    </source>
</evidence>
<dbReference type="InterPro" id="IPR018060">
    <property type="entry name" value="HTH_AraC"/>
</dbReference>
<reference evidence="5 6" key="1">
    <citation type="submission" date="2017-02" db="EMBL/GenBank/DDBJ databases">
        <authorList>
            <person name="Peterson S.W."/>
        </authorList>
    </citation>
    <scope>NUCLEOTIDE SEQUENCE [LARGE SCALE GENOMIC DNA]</scope>
    <source>
        <strain evidence="5 6">USBA 369</strain>
    </source>
</reference>
<dbReference type="PROSITE" id="PS00041">
    <property type="entry name" value="HTH_ARAC_FAMILY_1"/>
    <property type="match status" value="1"/>
</dbReference>
<dbReference type="GO" id="GO:0003700">
    <property type="term" value="F:DNA-binding transcription factor activity"/>
    <property type="evidence" value="ECO:0007669"/>
    <property type="project" value="InterPro"/>
</dbReference>
<dbReference type="Gene3D" id="1.10.10.60">
    <property type="entry name" value="Homeodomain-like"/>
    <property type="match status" value="1"/>
</dbReference>
<gene>
    <name evidence="5" type="ORF">SAMN05428963_12620</name>
</gene>
<dbReference type="SUPFAM" id="SSF46689">
    <property type="entry name" value="Homeodomain-like"/>
    <property type="match status" value="1"/>
</dbReference>
<dbReference type="InterPro" id="IPR018062">
    <property type="entry name" value="HTH_AraC-typ_CS"/>
</dbReference>
<dbReference type="GO" id="GO:0043565">
    <property type="term" value="F:sequence-specific DNA binding"/>
    <property type="evidence" value="ECO:0007669"/>
    <property type="project" value="InterPro"/>
</dbReference>
<dbReference type="STRING" id="1365950.SAMN05428963_12620"/>
<evidence type="ECO:0000313" key="5">
    <source>
        <dbReference type="EMBL" id="SKA38798.1"/>
    </source>
</evidence>
<dbReference type="SMART" id="SM00342">
    <property type="entry name" value="HTH_ARAC"/>
    <property type="match status" value="1"/>
</dbReference>
<keyword evidence="2" id="KW-0238">DNA-binding</keyword>
<evidence type="ECO:0000256" key="1">
    <source>
        <dbReference type="ARBA" id="ARBA00023015"/>
    </source>
</evidence>
<evidence type="ECO:0000256" key="2">
    <source>
        <dbReference type="ARBA" id="ARBA00023125"/>
    </source>
</evidence>
<dbReference type="EMBL" id="FUXL01000026">
    <property type="protein sequence ID" value="SKA38798.1"/>
    <property type="molecule type" value="Genomic_DNA"/>
</dbReference>
<sequence length="67" mass="7683">MTPMQYQKQLRLLEARRLILSENARIEAAAHATGYESASQLSREYPRMFGIPPRRDAAHNRDIAGWA</sequence>
<keyword evidence="3" id="KW-0804">Transcription</keyword>
<dbReference type="OrthoDB" id="9802263at2"/>
<dbReference type="Pfam" id="PF12833">
    <property type="entry name" value="HTH_18"/>
    <property type="match status" value="1"/>
</dbReference>
<proteinExistence type="predicted"/>
<dbReference type="PANTHER" id="PTHR43436:SF1">
    <property type="entry name" value="TRANSCRIPTIONAL REGULATORY PROTEIN"/>
    <property type="match status" value="1"/>
</dbReference>